<evidence type="ECO:0000313" key="1">
    <source>
        <dbReference type="EMBL" id="RZC57614.1"/>
    </source>
</evidence>
<organism evidence="1 2">
    <name type="scientific">Papaver somniferum</name>
    <name type="common">Opium poppy</name>
    <dbReference type="NCBI Taxonomy" id="3469"/>
    <lineage>
        <taxon>Eukaryota</taxon>
        <taxon>Viridiplantae</taxon>
        <taxon>Streptophyta</taxon>
        <taxon>Embryophyta</taxon>
        <taxon>Tracheophyta</taxon>
        <taxon>Spermatophyta</taxon>
        <taxon>Magnoliopsida</taxon>
        <taxon>Ranunculales</taxon>
        <taxon>Papaveraceae</taxon>
        <taxon>Papaveroideae</taxon>
        <taxon>Papaver</taxon>
    </lineage>
</organism>
<proteinExistence type="predicted"/>
<dbReference type="AlphaFoldDB" id="A0A4Y7J8Z5"/>
<protein>
    <submittedName>
        <fullName evidence="1">Uncharacterized protein</fullName>
    </submittedName>
</protein>
<sequence length="159" mass="17860">MQVPKLATHITCTEISILTLGHHKQNATINHNEPKVTPKELSDVSNRGSVRTNDGEEQMFLKLGFTVTSENNSNLEKQLNFNDFNSATEIKFGGCREEKIEMFVVDYAEFHAVKHIVVAIEAAEWTWWYMAASLLNVASEHTSVVAIVGKGHLRGVRKH</sequence>
<keyword evidence="2" id="KW-1185">Reference proteome</keyword>
<accession>A0A4Y7J8Z5</accession>
<reference evidence="1 2" key="1">
    <citation type="journal article" date="2018" name="Science">
        <title>The opium poppy genome and morphinan production.</title>
        <authorList>
            <person name="Guo L."/>
            <person name="Winzer T."/>
            <person name="Yang X."/>
            <person name="Li Y."/>
            <person name="Ning Z."/>
            <person name="He Z."/>
            <person name="Teodor R."/>
            <person name="Lu Y."/>
            <person name="Bowser T.A."/>
            <person name="Graham I.A."/>
            <person name="Ye K."/>
        </authorList>
    </citation>
    <scope>NUCLEOTIDE SEQUENCE [LARGE SCALE GENOMIC DNA]</scope>
    <source>
        <strain evidence="2">cv. HN1</strain>
        <tissue evidence="1">Leaves</tissue>
    </source>
</reference>
<evidence type="ECO:0000313" key="2">
    <source>
        <dbReference type="Proteomes" id="UP000316621"/>
    </source>
</evidence>
<dbReference type="Gramene" id="RZC57614">
    <property type="protein sequence ID" value="RZC57614"/>
    <property type="gene ID" value="C5167_004921"/>
</dbReference>
<dbReference type="Proteomes" id="UP000316621">
    <property type="component" value="Chromosome 4"/>
</dbReference>
<dbReference type="EMBL" id="CM010718">
    <property type="protein sequence ID" value="RZC57614.1"/>
    <property type="molecule type" value="Genomic_DNA"/>
</dbReference>
<name>A0A4Y7J8Z5_PAPSO</name>
<gene>
    <name evidence="1" type="ORF">C5167_004921</name>
</gene>